<dbReference type="InterPro" id="IPR017926">
    <property type="entry name" value="GATASE"/>
</dbReference>
<dbReference type="SUPFAM" id="SSF47413">
    <property type="entry name" value="lambda repressor-like DNA-binding domains"/>
    <property type="match status" value="1"/>
</dbReference>
<dbReference type="Proteomes" id="UP000247609">
    <property type="component" value="Unassembled WGS sequence"/>
</dbReference>
<dbReference type="PRINTS" id="PR00097">
    <property type="entry name" value="ANTSNTHASEII"/>
</dbReference>
<proteinExistence type="inferred from homology"/>
<feature type="active site" description="Nucleophile" evidence="9">
    <location>
        <position position="359"/>
    </location>
</feature>
<dbReference type="PROSITE" id="PS51273">
    <property type="entry name" value="GATASE_TYPE_1"/>
    <property type="match status" value="1"/>
</dbReference>
<dbReference type="GO" id="GO:0006541">
    <property type="term" value="P:glutamine metabolic process"/>
    <property type="evidence" value="ECO:0007669"/>
    <property type="project" value="InterPro"/>
</dbReference>
<keyword evidence="9" id="KW-0028">Amino-acid biosynthesis</keyword>
<comment type="subunit">
    <text evidence="9">Composed of two chains; the small (or glutamine) chain promotes the hydrolysis of glutamine to ammonia, which is used by the large (or ammonia) chain to synthesize carbamoyl phosphate. Tetramer of heterodimers (alpha,beta)4.</text>
</comment>
<feature type="binding site" evidence="9">
    <location>
        <position position="137"/>
    </location>
    <ligand>
        <name>L-glutamine</name>
        <dbReference type="ChEBI" id="CHEBI:58359"/>
    </ligand>
</feature>
<evidence type="ECO:0000313" key="13">
    <source>
        <dbReference type="Proteomes" id="UP000247609"/>
    </source>
</evidence>
<feature type="binding site" evidence="9">
    <location>
        <position position="363"/>
    </location>
    <ligand>
        <name>L-glutamine</name>
        <dbReference type="ChEBI" id="CHEBI:58359"/>
    </ligand>
</feature>
<dbReference type="InterPro" id="IPR029062">
    <property type="entry name" value="Class_I_gatase-like"/>
</dbReference>
<dbReference type="EC" id="6.3.5.5" evidence="9"/>
<dbReference type="Pfam" id="PF00988">
    <property type="entry name" value="CPSase_sm_chain"/>
    <property type="match status" value="1"/>
</dbReference>
<evidence type="ECO:0000256" key="7">
    <source>
        <dbReference type="ARBA" id="ARBA00022975"/>
    </source>
</evidence>
<dbReference type="NCBIfam" id="NF046037">
    <property type="entry name" value="carphisopro"/>
    <property type="match status" value="1"/>
</dbReference>
<dbReference type="PANTHER" id="PTHR43418">
    <property type="entry name" value="MULTIFUNCTIONAL TRYPTOPHAN BIOSYNTHESIS PROTEIN-RELATED"/>
    <property type="match status" value="1"/>
</dbReference>
<dbReference type="CDD" id="cd01744">
    <property type="entry name" value="GATase1_CPSase"/>
    <property type="match status" value="1"/>
</dbReference>
<name>A0A318QD75_9PROT</name>
<dbReference type="SMART" id="SM01097">
    <property type="entry name" value="CPSase_sm_chain"/>
    <property type="match status" value="1"/>
</dbReference>
<dbReference type="AlphaFoldDB" id="A0A318QD75"/>
<dbReference type="RefSeq" id="WP_110525819.1">
    <property type="nucleotide sequence ID" value="NZ_NOXG01000001.1"/>
</dbReference>
<dbReference type="Gene3D" id="3.50.30.20">
    <property type="entry name" value="Carbamoyl-phosphate synthase small subunit, N-terminal domain"/>
    <property type="match status" value="1"/>
</dbReference>
<feature type="binding site" evidence="9">
    <location>
        <position position="330"/>
    </location>
    <ligand>
        <name>L-glutamine</name>
        <dbReference type="ChEBI" id="CHEBI:58359"/>
    </ligand>
</feature>
<keyword evidence="9" id="KW-0055">Arginine biosynthesis</keyword>
<comment type="catalytic activity">
    <reaction evidence="8 9">
        <text>hydrogencarbonate + L-glutamine + 2 ATP + H2O = carbamoyl phosphate + L-glutamate + 2 ADP + phosphate + 2 H(+)</text>
        <dbReference type="Rhea" id="RHEA:18633"/>
        <dbReference type="ChEBI" id="CHEBI:15377"/>
        <dbReference type="ChEBI" id="CHEBI:15378"/>
        <dbReference type="ChEBI" id="CHEBI:17544"/>
        <dbReference type="ChEBI" id="CHEBI:29985"/>
        <dbReference type="ChEBI" id="CHEBI:30616"/>
        <dbReference type="ChEBI" id="CHEBI:43474"/>
        <dbReference type="ChEBI" id="CHEBI:58228"/>
        <dbReference type="ChEBI" id="CHEBI:58359"/>
        <dbReference type="ChEBI" id="CHEBI:456216"/>
        <dbReference type="EC" id="6.3.5.5"/>
    </reaction>
</comment>
<comment type="caution">
    <text evidence="12">The sequence shown here is derived from an EMBL/GenBank/DDBJ whole genome shotgun (WGS) entry which is preliminary data.</text>
</comment>
<dbReference type="GO" id="GO:0044205">
    <property type="term" value="P:'de novo' UMP biosynthetic process"/>
    <property type="evidence" value="ECO:0007669"/>
    <property type="project" value="UniProtKB-UniRule"/>
</dbReference>
<evidence type="ECO:0000256" key="8">
    <source>
        <dbReference type="ARBA" id="ARBA00048816"/>
    </source>
</evidence>
<dbReference type="NCBIfam" id="TIGR01368">
    <property type="entry name" value="CPSaseIIsmall"/>
    <property type="match status" value="1"/>
</dbReference>
<evidence type="ECO:0000256" key="2">
    <source>
        <dbReference type="ARBA" id="ARBA00007800"/>
    </source>
</evidence>
<keyword evidence="5 9" id="KW-0067">ATP-binding</keyword>
<dbReference type="Gene3D" id="3.40.50.880">
    <property type="match status" value="1"/>
</dbReference>
<comment type="pathway">
    <text evidence="1 9">Amino-acid biosynthesis; L-arginine biosynthesis; carbamoyl phosphate from bicarbonate: step 1/1.</text>
</comment>
<keyword evidence="4 9" id="KW-0547">Nucleotide-binding</keyword>
<feature type="active site" evidence="9">
    <location>
        <position position="443"/>
    </location>
</feature>
<comment type="pathway">
    <text evidence="9">Pyrimidine metabolism; UMP biosynthesis via de novo pathway; (S)-dihydroorotate from bicarbonate: step 1/3.</text>
</comment>
<organism evidence="12 13">
    <name type="scientific">Novacetimonas pomaceti</name>
    <dbReference type="NCBI Taxonomy" id="2021998"/>
    <lineage>
        <taxon>Bacteria</taxon>
        <taxon>Pseudomonadati</taxon>
        <taxon>Pseudomonadota</taxon>
        <taxon>Alphaproteobacteria</taxon>
        <taxon>Acetobacterales</taxon>
        <taxon>Acetobacteraceae</taxon>
        <taxon>Novacetimonas</taxon>
    </lineage>
</organism>
<dbReference type="InterPro" id="IPR050472">
    <property type="entry name" value="Anth_synth/Amidotransfase"/>
</dbReference>
<gene>
    <name evidence="9" type="primary">carA</name>
    <name evidence="12" type="ORF">CFR71_00850</name>
</gene>
<dbReference type="GO" id="GO:0006207">
    <property type="term" value="P:'de novo' pyrimidine nucleobase biosynthetic process"/>
    <property type="evidence" value="ECO:0007669"/>
    <property type="project" value="InterPro"/>
</dbReference>
<evidence type="ECO:0000256" key="4">
    <source>
        <dbReference type="ARBA" id="ARBA00022741"/>
    </source>
</evidence>
<feature type="binding site" evidence="9">
    <location>
        <position position="403"/>
    </location>
    <ligand>
        <name>L-glutamine</name>
        <dbReference type="ChEBI" id="CHEBI:58359"/>
    </ligand>
</feature>
<dbReference type="UniPathway" id="UPA00068">
    <property type="reaction ID" value="UER00171"/>
</dbReference>
<dbReference type="InterPro" id="IPR010982">
    <property type="entry name" value="Lambda_DNA-bd_dom_sf"/>
</dbReference>
<dbReference type="GO" id="GO:0006526">
    <property type="term" value="P:L-arginine biosynthetic process"/>
    <property type="evidence" value="ECO:0007669"/>
    <property type="project" value="UniProtKB-UniRule"/>
</dbReference>
<keyword evidence="3 9" id="KW-0436">Ligase</keyword>
<dbReference type="InterPro" id="IPR002474">
    <property type="entry name" value="CarbamoylP_synth_ssu_N"/>
</dbReference>
<evidence type="ECO:0000256" key="10">
    <source>
        <dbReference type="SAM" id="MobiDB-lite"/>
    </source>
</evidence>
<dbReference type="NCBIfam" id="NF009475">
    <property type="entry name" value="PRK12838.1"/>
    <property type="match status" value="1"/>
</dbReference>
<dbReference type="SUPFAM" id="SSF52021">
    <property type="entry name" value="Carbamoyl phosphate synthetase, small subunit N-terminal domain"/>
    <property type="match status" value="1"/>
</dbReference>
<evidence type="ECO:0000256" key="6">
    <source>
        <dbReference type="ARBA" id="ARBA00022962"/>
    </source>
</evidence>
<evidence type="ECO:0000256" key="9">
    <source>
        <dbReference type="HAMAP-Rule" id="MF_01209"/>
    </source>
</evidence>
<keyword evidence="6 9" id="KW-0315">Glutamine amidotransferase</keyword>
<feature type="binding site" evidence="9">
    <location>
        <position position="360"/>
    </location>
    <ligand>
        <name>L-glutamine</name>
        <dbReference type="ChEBI" id="CHEBI:58359"/>
    </ligand>
</feature>
<dbReference type="GO" id="GO:0004088">
    <property type="term" value="F:carbamoyl-phosphate synthase (glutamine-hydrolyzing) activity"/>
    <property type="evidence" value="ECO:0007669"/>
    <property type="project" value="UniProtKB-UniRule"/>
</dbReference>
<feature type="binding site" evidence="9">
    <location>
        <position position="404"/>
    </location>
    <ligand>
        <name>L-glutamine</name>
        <dbReference type="ChEBI" id="CHEBI:58359"/>
    </ligand>
</feature>
<feature type="binding site" evidence="9">
    <location>
        <position position="332"/>
    </location>
    <ligand>
        <name>L-glutamine</name>
        <dbReference type="ChEBI" id="CHEBI:58359"/>
    </ligand>
</feature>
<feature type="domain" description="Carbamoyl-phosphate synthase small subunit N-terminal" evidence="11">
    <location>
        <begin position="90"/>
        <end position="223"/>
    </location>
</feature>
<dbReference type="HAMAP" id="MF_01209">
    <property type="entry name" value="CPSase_S_chain"/>
    <property type="match status" value="1"/>
</dbReference>
<dbReference type="UniPathway" id="UPA00070">
    <property type="reaction ID" value="UER00115"/>
</dbReference>
<comment type="function">
    <text evidence="9">Small subunit of the glutamine-dependent carbamoyl phosphate synthetase (CPSase). CPSase catalyzes the formation of carbamoyl phosphate from the ammonia moiety of glutamine, carbonate, and phosphate donated by ATP, constituting the first step of 2 biosynthetic pathways, one leading to arginine and/or urea and the other to pyrimidine nucleotides. The small subunit (glutamine amidotransferase) binds and cleaves glutamine to supply the large subunit with the substrate ammonia.</text>
</comment>
<feature type="binding site" evidence="9">
    <location>
        <position position="401"/>
    </location>
    <ligand>
        <name>L-glutamine</name>
        <dbReference type="ChEBI" id="CHEBI:58359"/>
    </ligand>
</feature>
<feature type="region of interest" description="CPSase" evidence="9">
    <location>
        <begin position="1"/>
        <end position="281"/>
    </location>
</feature>
<dbReference type="InterPro" id="IPR006274">
    <property type="entry name" value="CarbamoylP_synth_ssu"/>
</dbReference>
<dbReference type="Gene3D" id="1.10.260.40">
    <property type="entry name" value="lambda repressor-like DNA-binding domains"/>
    <property type="match status" value="1"/>
</dbReference>
<feature type="active site" evidence="9">
    <location>
        <position position="445"/>
    </location>
</feature>
<dbReference type="PRINTS" id="PR00099">
    <property type="entry name" value="CPSGATASE"/>
</dbReference>
<dbReference type="SUPFAM" id="SSF52317">
    <property type="entry name" value="Class I glutamine amidotransferase-like"/>
    <property type="match status" value="1"/>
</dbReference>
<dbReference type="InterPro" id="IPR036480">
    <property type="entry name" value="CarbP_synth_ssu_N_sf"/>
</dbReference>
<dbReference type="GO" id="GO:0003677">
    <property type="term" value="F:DNA binding"/>
    <property type="evidence" value="ECO:0007669"/>
    <property type="project" value="InterPro"/>
</dbReference>
<keyword evidence="7 9" id="KW-0665">Pyrimidine biosynthesis</keyword>
<dbReference type="GO" id="GO:0004359">
    <property type="term" value="F:glutaminase activity"/>
    <property type="evidence" value="ECO:0007669"/>
    <property type="project" value="RHEA"/>
</dbReference>
<dbReference type="Pfam" id="PF00117">
    <property type="entry name" value="GATase"/>
    <property type="match status" value="1"/>
</dbReference>
<evidence type="ECO:0000256" key="1">
    <source>
        <dbReference type="ARBA" id="ARBA00005077"/>
    </source>
</evidence>
<protein>
    <recommendedName>
        <fullName evidence="9">Carbamoyl phosphate synthase small chain</fullName>
        <ecNumber evidence="9">6.3.5.5</ecNumber>
    </recommendedName>
    <alternativeName>
        <fullName evidence="9">Carbamoyl phosphate synthetase glutamine chain</fullName>
    </alternativeName>
</protein>
<comment type="similarity">
    <text evidence="2 9">Belongs to the CarA family.</text>
</comment>
<dbReference type="EMBL" id="NOXG01000001">
    <property type="protein sequence ID" value="PYD76935.1"/>
    <property type="molecule type" value="Genomic_DNA"/>
</dbReference>
<dbReference type="GO" id="GO:0005524">
    <property type="term" value="F:ATP binding"/>
    <property type="evidence" value="ECO:0007669"/>
    <property type="project" value="UniProtKB-UniRule"/>
</dbReference>
<evidence type="ECO:0000256" key="5">
    <source>
        <dbReference type="ARBA" id="ARBA00022840"/>
    </source>
</evidence>
<feature type="region of interest" description="Disordered" evidence="10">
    <location>
        <begin position="54"/>
        <end position="86"/>
    </location>
</feature>
<evidence type="ECO:0000259" key="11">
    <source>
        <dbReference type="SMART" id="SM01097"/>
    </source>
</evidence>
<comment type="catalytic activity">
    <reaction evidence="9">
        <text>L-glutamine + H2O = L-glutamate + NH4(+)</text>
        <dbReference type="Rhea" id="RHEA:15889"/>
        <dbReference type="ChEBI" id="CHEBI:15377"/>
        <dbReference type="ChEBI" id="CHEBI:28938"/>
        <dbReference type="ChEBI" id="CHEBI:29985"/>
        <dbReference type="ChEBI" id="CHEBI:58359"/>
    </reaction>
</comment>
<evidence type="ECO:0000313" key="12">
    <source>
        <dbReference type="EMBL" id="PYD76935.1"/>
    </source>
</evidence>
<dbReference type="InterPro" id="IPR059216">
    <property type="entry name" value="LeuA_carph_isopro_dom"/>
</dbReference>
<dbReference type="InterPro" id="IPR035686">
    <property type="entry name" value="CPSase_GATase1"/>
</dbReference>
<evidence type="ECO:0000256" key="3">
    <source>
        <dbReference type="ARBA" id="ARBA00022598"/>
    </source>
</evidence>
<dbReference type="PANTHER" id="PTHR43418:SF7">
    <property type="entry name" value="CARBAMOYL-PHOSPHATE SYNTHASE SMALL CHAIN"/>
    <property type="match status" value="1"/>
</dbReference>
<accession>A0A318QD75</accession>
<reference evidence="12 13" key="1">
    <citation type="submission" date="2017-07" db="EMBL/GenBank/DDBJ databases">
        <title>A draft genome sequence of Komagataeibacter sp. T5K1.</title>
        <authorList>
            <person name="Skraban J."/>
            <person name="Cleenwerck I."/>
            <person name="Vandamme P."/>
            <person name="Trcek J."/>
        </authorList>
    </citation>
    <scope>NUCLEOTIDE SEQUENCE [LARGE SCALE GENOMIC DNA]</scope>
    <source>
        <strain evidence="12 13">T5K1</strain>
    </source>
</reference>
<dbReference type="PRINTS" id="PR00096">
    <property type="entry name" value="GATASE"/>
</dbReference>
<sequence>MPMTIEDIIQRLGGPEQAARLTGVSTEAVRKWRQARAIPPKHWTVVLRETGLSLSDLQPATESDRPEPPMTAPSSTAPNPISPASRPHAATAALILADGTVLWGRGFGAHAEGAAAIGEICFSTGMTGYQETLTDPSFAGQIITFTFPHIGNVGTTPEDDEATRVAARALVVKEDLTAPANWRSVESLDAWLRARGIAGICGIDTRAITRRIRDGGPQTAIVAYPADGSIDIAALQAQARAWPGLEGMDLAREVTCAKSYAWDEGVWHWPHGTVPLPEKRRRVVAVDYGAKRNILRCLSSAGCDVIVVPATATAEEILSHEPAGVFLSNGPGDPAATASYAVPAIRGVLEAGKPVFGICLGHQLLALTLGAKTYKLERGHRGANQPVKDLATGKVEITSQNHGFAVDDKTLPEGVRATHVSLFDGSNEGIASDRYPAFSVQYHPESSPGPSDSRYLFDRFVALIDSHSHTA</sequence>